<evidence type="ECO:0008006" key="4">
    <source>
        <dbReference type="Google" id="ProtNLM"/>
    </source>
</evidence>
<dbReference type="EMBL" id="JAACJS010000015">
    <property type="protein sequence ID" value="NCI50929.1"/>
    <property type="molecule type" value="Genomic_DNA"/>
</dbReference>
<evidence type="ECO:0000313" key="3">
    <source>
        <dbReference type="Proteomes" id="UP000753802"/>
    </source>
</evidence>
<accession>A0ABW9ZXG6</accession>
<comment type="caution">
    <text evidence="2">The sequence shown here is derived from an EMBL/GenBank/DDBJ whole genome shotgun (WGS) entry which is preliminary data.</text>
</comment>
<proteinExistence type="predicted"/>
<keyword evidence="1" id="KW-0732">Signal</keyword>
<feature type="signal peptide" evidence="1">
    <location>
        <begin position="1"/>
        <end position="24"/>
    </location>
</feature>
<reference evidence="2 3" key="1">
    <citation type="submission" date="2020-01" db="EMBL/GenBank/DDBJ databases">
        <title>Genome analysis.</title>
        <authorList>
            <person name="Wu S."/>
            <person name="Wang G."/>
        </authorList>
    </citation>
    <scope>NUCLEOTIDE SEQUENCE [LARGE SCALE GENOMIC DNA]</scope>
    <source>
        <strain evidence="2 3">SYL130</strain>
    </source>
</reference>
<keyword evidence="3" id="KW-1185">Reference proteome</keyword>
<gene>
    <name evidence="2" type="ORF">GWC95_13430</name>
</gene>
<name>A0ABW9ZXG6_9BACT</name>
<feature type="chain" id="PRO_5045696136" description="TolB-like 6-blade propeller-like" evidence="1">
    <location>
        <begin position="25"/>
        <end position="367"/>
    </location>
</feature>
<dbReference type="Proteomes" id="UP000753802">
    <property type="component" value="Unassembled WGS sequence"/>
</dbReference>
<dbReference type="RefSeq" id="WP_161819233.1">
    <property type="nucleotide sequence ID" value="NZ_JAACJS010000015.1"/>
</dbReference>
<evidence type="ECO:0000256" key="1">
    <source>
        <dbReference type="SAM" id="SignalP"/>
    </source>
</evidence>
<protein>
    <recommendedName>
        <fullName evidence="4">TolB-like 6-blade propeller-like</fullName>
    </recommendedName>
</protein>
<sequence length="367" mass="41956">MKPSYLFACLLSCALFVHCSSKHPAGNFDTFSREDFANNKNLEGVEMDLPGVFRPIRIKVIPKENLILILESQGRGYFASAYTLDSFKMIQPFIKDGVGPGEQLAPMSLQYNAQERRVYVFDHVLQNFFYYSIDSLRNKSRGIAAGMLGEKINKFKPSIYTRQLMNPVVFGHDRNIVSVASNLPREPLHVLDFYDSTYKYKFGKGSYPAYSDSFPHYAYREIFFGNVSISDASDRLIYTYFSTDVIAVYDTSGKLIMAKQGPDLLKPGYEKRNANGGNIFMPGKSSRSTYLSSALMGANSLLVLYNGKLISKRDEHSNEMFEFSHKLKPLTIYRFDKKIFDFDVDWKTRTVYGLSTENRPHIVTFKF</sequence>
<organism evidence="2 3">
    <name type="scientific">Sediminibacterium roseum</name>
    <dbReference type="NCBI Taxonomy" id="1978412"/>
    <lineage>
        <taxon>Bacteria</taxon>
        <taxon>Pseudomonadati</taxon>
        <taxon>Bacteroidota</taxon>
        <taxon>Chitinophagia</taxon>
        <taxon>Chitinophagales</taxon>
        <taxon>Chitinophagaceae</taxon>
        <taxon>Sediminibacterium</taxon>
    </lineage>
</organism>
<evidence type="ECO:0000313" key="2">
    <source>
        <dbReference type="EMBL" id="NCI50929.1"/>
    </source>
</evidence>